<keyword evidence="2" id="KW-1185">Reference proteome</keyword>
<gene>
    <name evidence="1" type="ORF">RND71_005769</name>
</gene>
<proteinExistence type="predicted"/>
<accession>A0AAE1STS6</accession>
<dbReference type="Gene3D" id="1.25.70.10">
    <property type="entry name" value="Transcription termination factor 3, mitochondrial"/>
    <property type="match status" value="1"/>
</dbReference>
<organism evidence="1 2">
    <name type="scientific">Anisodus tanguticus</name>
    <dbReference type="NCBI Taxonomy" id="243964"/>
    <lineage>
        <taxon>Eukaryota</taxon>
        <taxon>Viridiplantae</taxon>
        <taxon>Streptophyta</taxon>
        <taxon>Embryophyta</taxon>
        <taxon>Tracheophyta</taxon>
        <taxon>Spermatophyta</taxon>
        <taxon>Magnoliopsida</taxon>
        <taxon>eudicotyledons</taxon>
        <taxon>Gunneridae</taxon>
        <taxon>Pentapetalae</taxon>
        <taxon>asterids</taxon>
        <taxon>lamiids</taxon>
        <taxon>Solanales</taxon>
        <taxon>Solanaceae</taxon>
        <taxon>Solanoideae</taxon>
        <taxon>Hyoscyameae</taxon>
        <taxon>Anisodus</taxon>
    </lineage>
</organism>
<evidence type="ECO:0000313" key="2">
    <source>
        <dbReference type="Proteomes" id="UP001291623"/>
    </source>
</evidence>
<protein>
    <submittedName>
        <fullName evidence="1">Uncharacterized protein</fullName>
    </submittedName>
</protein>
<name>A0AAE1STS6_9SOLA</name>
<comment type="caution">
    <text evidence="1">The sequence shown here is derived from an EMBL/GenBank/DDBJ whole genome shotgun (WGS) entry which is preliminary data.</text>
</comment>
<dbReference type="Proteomes" id="UP001291623">
    <property type="component" value="Unassembled WGS sequence"/>
</dbReference>
<evidence type="ECO:0000313" key="1">
    <source>
        <dbReference type="EMBL" id="KAK4375092.1"/>
    </source>
</evidence>
<dbReference type="InterPro" id="IPR038538">
    <property type="entry name" value="MTERF_sf"/>
</dbReference>
<dbReference type="AlphaFoldDB" id="A0AAE1STS6"/>
<dbReference type="EMBL" id="JAVYJV010000003">
    <property type="protein sequence ID" value="KAK4375092.1"/>
    <property type="molecule type" value="Genomic_DNA"/>
</dbReference>
<reference evidence="1" key="1">
    <citation type="submission" date="2023-12" db="EMBL/GenBank/DDBJ databases">
        <title>Genome assembly of Anisodus tanguticus.</title>
        <authorList>
            <person name="Wang Y.-J."/>
        </authorList>
    </citation>
    <scope>NUCLEOTIDE SEQUENCE</scope>
    <source>
        <strain evidence="1">KB-2021</strain>
        <tissue evidence="1">Leaf</tissue>
    </source>
</reference>
<sequence>MASLSSKVVSSLEKRVMPRNEVLIFLKENQLVIGKLSLYTVVLPSEPEFQKKYVLPFRKKMPQVYDLYMKTRS</sequence>